<keyword evidence="2" id="KW-1185">Reference proteome</keyword>
<evidence type="ECO:0008006" key="3">
    <source>
        <dbReference type="Google" id="ProtNLM"/>
    </source>
</evidence>
<name>A0ABQ4ALZ6_9ACTN</name>
<evidence type="ECO:0000313" key="2">
    <source>
        <dbReference type="Proteomes" id="UP000631312"/>
    </source>
</evidence>
<sequence>MLRPMKSIEERVRRRAVAAAMTVAMTAAGVLGVTGPARAGVTCNPGWEVVNGQGYVVAAVDYNVKNGPYGECGHVGKIKKGTKFYLWCMTTNTYNNNWWYGRIAGTDIKGWANQDSLGNGIFRIEDDTPNDGKLILEGCGPKVSWP</sequence>
<dbReference type="EMBL" id="BOMP01000083">
    <property type="protein sequence ID" value="GIE42034.1"/>
    <property type="molecule type" value="Genomic_DNA"/>
</dbReference>
<proteinExistence type="predicted"/>
<dbReference type="Proteomes" id="UP000631312">
    <property type="component" value="Unassembled WGS sequence"/>
</dbReference>
<reference evidence="1 2" key="1">
    <citation type="submission" date="2021-01" db="EMBL/GenBank/DDBJ databases">
        <title>Whole genome shotgun sequence of Actinoplanes lobatus NBRC 12513.</title>
        <authorList>
            <person name="Komaki H."/>
            <person name="Tamura T."/>
        </authorList>
    </citation>
    <scope>NUCLEOTIDE SEQUENCE [LARGE SCALE GENOMIC DNA]</scope>
    <source>
        <strain evidence="1 2">NBRC 12513</strain>
    </source>
</reference>
<evidence type="ECO:0000313" key="1">
    <source>
        <dbReference type="EMBL" id="GIE42034.1"/>
    </source>
</evidence>
<gene>
    <name evidence="1" type="ORF">Alo02nite_49320</name>
</gene>
<protein>
    <recommendedName>
        <fullName evidence="3">Secreted protein</fullName>
    </recommendedName>
</protein>
<organism evidence="1 2">
    <name type="scientific">Actinoplanes lobatus</name>
    <dbReference type="NCBI Taxonomy" id="113568"/>
    <lineage>
        <taxon>Bacteria</taxon>
        <taxon>Bacillati</taxon>
        <taxon>Actinomycetota</taxon>
        <taxon>Actinomycetes</taxon>
        <taxon>Micromonosporales</taxon>
        <taxon>Micromonosporaceae</taxon>
        <taxon>Actinoplanes</taxon>
    </lineage>
</organism>
<accession>A0ABQ4ALZ6</accession>
<comment type="caution">
    <text evidence="1">The sequence shown here is derived from an EMBL/GenBank/DDBJ whole genome shotgun (WGS) entry which is preliminary data.</text>
</comment>